<dbReference type="AlphaFoldDB" id="A0A645EAY7"/>
<gene>
    <name evidence="2" type="ORF">SDC9_145689</name>
</gene>
<dbReference type="InterPro" id="IPR037171">
    <property type="entry name" value="NagB/RpiA_transferase-like"/>
</dbReference>
<dbReference type="Pfam" id="PF00455">
    <property type="entry name" value="DeoRC"/>
    <property type="match status" value="1"/>
</dbReference>
<comment type="caution">
    <text evidence="2">The sequence shown here is derived from an EMBL/GenBank/DDBJ whole genome shotgun (WGS) entry which is preliminary data.</text>
</comment>
<reference evidence="2" key="1">
    <citation type="submission" date="2019-08" db="EMBL/GenBank/DDBJ databases">
        <authorList>
            <person name="Kucharzyk K."/>
            <person name="Murdoch R.W."/>
            <person name="Higgins S."/>
            <person name="Loffler F."/>
        </authorList>
    </citation>
    <scope>NUCLEOTIDE SEQUENCE</scope>
</reference>
<protein>
    <recommendedName>
        <fullName evidence="1">DeoR-like transcriptional repressor C-terminal sensor domain-containing protein</fullName>
    </recommendedName>
</protein>
<dbReference type="EMBL" id="VSSQ01044661">
    <property type="protein sequence ID" value="MPM98501.1"/>
    <property type="molecule type" value="Genomic_DNA"/>
</dbReference>
<evidence type="ECO:0000259" key="1">
    <source>
        <dbReference type="Pfam" id="PF00455"/>
    </source>
</evidence>
<sequence length="83" mass="9393">MGASAINQNLELVTFVPNKAKVKQAMIDASMHRVLVADNSKFNKRSFTKIKNLKDFEMVIVNEGLEEEILKKMEDEGVNIKLV</sequence>
<evidence type="ECO:0000313" key="2">
    <source>
        <dbReference type="EMBL" id="MPM98501.1"/>
    </source>
</evidence>
<feature type="domain" description="DeoR-like transcriptional repressor C-terminal sensor" evidence="1">
    <location>
        <begin position="1"/>
        <end position="62"/>
    </location>
</feature>
<organism evidence="2">
    <name type="scientific">bioreactor metagenome</name>
    <dbReference type="NCBI Taxonomy" id="1076179"/>
    <lineage>
        <taxon>unclassified sequences</taxon>
        <taxon>metagenomes</taxon>
        <taxon>ecological metagenomes</taxon>
    </lineage>
</organism>
<dbReference type="SUPFAM" id="SSF100950">
    <property type="entry name" value="NagB/RpiA/CoA transferase-like"/>
    <property type="match status" value="1"/>
</dbReference>
<proteinExistence type="predicted"/>
<accession>A0A645EAY7</accession>
<name>A0A645EAY7_9ZZZZ</name>
<dbReference type="InterPro" id="IPR014036">
    <property type="entry name" value="DeoR-like_C"/>
</dbReference>